<dbReference type="GO" id="GO:0005737">
    <property type="term" value="C:cytoplasm"/>
    <property type="evidence" value="ECO:0007669"/>
    <property type="project" value="UniProtKB-SubCell"/>
</dbReference>
<evidence type="ECO:0000256" key="4">
    <source>
        <dbReference type="ARBA" id="ARBA00017858"/>
    </source>
</evidence>
<dbReference type="InterPro" id="IPR006203">
    <property type="entry name" value="GHMP_knse_ATP-bd_CS"/>
</dbReference>
<dbReference type="InterPro" id="IPR006204">
    <property type="entry name" value="GHMP_kinase_N_dom"/>
</dbReference>
<comment type="function">
    <text evidence="12 13">Catalyzes the ATP-dependent phosphorylation of L-homoserine to L-homoserine phosphate.</text>
</comment>
<dbReference type="InterPro" id="IPR014721">
    <property type="entry name" value="Ribsml_uS5_D2-typ_fold_subgr"/>
</dbReference>
<feature type="domain" description="GHMP kinase N-terminal" evidence="14">
    <location>
        <begin position="66"/>
        <end position="149"/>
    </location>
</feature>
<proteinExistence type="inferred from homology"/>
<dbReference type="HAMAP" id="MF_00384">
    <property type="entry name" value="Homoser_kinase"/>
    <property type="match status" value="1"/>
</dbReference>
<evidence type="ECO:0000256" key="12">
    <source>
        <dbReference type="ARBA" id="ARBA00049954"/>
    </source>
</evidence>
<dbReference type="PROSITE" id="PS00627">
    <property type="entry name" value="GHMP_KINASES_ATP"/>
    <property type="match status" value="1"/>
</dbReference>
<evidence type="ECO:0000256" key="11">
    <source>
        <dbReference type="ARBA" id="ARBA00049375"/>
    </source>
</evidence>
<dbReference type="InterPro" id="IPR036554">
    <property type="entry name" value="GHMP_kinase_C_sf"/>
</dbReference>
<dbReference type="SUPFAM" id="SSF55060">
    <property type="entry name" value="GHMP Kinase, C-terminal domain"/>
    <property type="match status" value="1"/>
</dbReference>
<dbReference type="Pfam" id="PF00288">
    <property type="entry name" value="GHMP_kinases_N"/>
    <property type="match status" value="1"/>
</dbReference>
<dbReference type="AlphaFoldDB" id="A0A516Q0V3"/>
<comment type="subcellular location">
    <subcellularLocation>
        <location evidence="13">Cytoplasm</location>
    </subcellularLocation>
</comment>
<evidence type="ECO:0000256" key="8">
    <source>
        <dbReference type="ARBA" id="ARBA00022741"/>
    </source>
</evidence>
<dbReference type="UniPathway" id="UPA00050">
    <property type="reaction ID" value="UER00064"/>
</dbReference>
<evidence type="ECO:0000256" key="10">
    <source>
        <dbReference type="ARBA" id="ARBA00022840"/>
    </source>
</evidence>
<name>A0A516Q0V3_9ACTN</name>
<evidence type="ECO:0000256" key="9">
    <source>
        <dbReference type="ARBA" id="ARBA00022777"/>
    </source>
</evidence>
<dbReference type="OrthoDB" id="9769912at2"/>
<evidence type="ECO:0000256" key="7">
    <source>
        <dbReference type="ARBA" id="ARBA00022697"/>
    </source>
</evidence>
<dbReference type="PANTHER" id="PTHR20861:SF1">
    <property type="entry name" value="HOMOSERINE KINASE"/>
    <property type="match status" value="1"/>
</dbReference>
<dbReference type="GO" id="GO:0009088">
    <property type="term" value="P:threonine biosynthetic process"/>
    <property type="evidence" value="ECO:0007669"/>
    <property type="project" value="UniProtKB-UniRule"/>
</dbReference>
<protein>
    <recommendedName>
        <fullName evidence="4 13">Homoserine kinase</fullName>
        <shortName evidence="13">HK</shortName>
        <shortName evidence="13">HSK</shortName>
        <ecNumber evidence="3 13">2.7.1.39</ecNumber>
    </recommendedName>
</protein>
<evidence type="ECO:0000313" key="16">
    <source>
        <dbReference type="EMBL" id="QDP97065.1"/>
    </source>
</evidence>
<dbReference type="RefSeq" id="WP_143987026.1">
    <property type="nucleotide sequence ID" value="NZ_CP041692.1"/>
</dbReference>
<keyword evidence="9 13" id="KW-0418">Kinase</keyword>
<accession>A0A516Q0V3</accession>
<feature type="binding site" evidence="13">
    <location>
        <begin position="95"/>
        <end position="105"/>
    </location>
    <ligand>
        <name>ATP</name>
        <dbReference type="ChEBI" id="CHEBI:30616"/>
    </ligand>
</feature>
<dbReference type="InterPro" id="IPR013750">
    <property type="entry name" value="GHMP_kinase_C_dom"/>
</dbReference>
<dbReference type="GO" id="GO:0005524">
    <property type="term" value="F:ATP binding"/>
    <property type="evidence" value="ECO:0007669"/>
    <property type="project" value="UniProtKB-UniRule"/>
</dbReference>
<keyword evidence="13" id="KW-0963">Cytoplasm</keyword>
<dbReference type="SUPFAM" id="SSF54211">
    <property type="entry name" value="Ribosomal protein S5 domain 2-like"/>
    <property type="match status" value="1"/>
</dbReference>
<evidence type="ECO:0000256" key="6">
    <source>
        <dbReference type="ARBA" id="ARBA00022679"/>
    </source>
</evidence>
<organism evidence="16 17">
    <name type="scientific">Microlunatus elymi</name>
    <dbReference type="NCBI Taxonomy" id="2596828"/>
    <lineage>
        <taxon>Bacteria</taxon>
        <taxon>Bacillati</taxon>
        <taxon>Actinomycetota</taxon>
        <taxon>Actinomycetes</taxon>
        <taxon>Propionibacteriales</taxon>
        <taxon>Propionibacteriaceae</taxon>
        <taxon>Microlunatus</taxon>
    </lineage>
</organism>
<dbReference type="InterPro" id="IPR000870">
    <property type="entry name" value="Homoserine_kinase"/>
</dbReference>
<dbReference type="Gene3D" id="3.30.230.10">
    <property type="match status" value="1"/>
</dbReference>
<evidence type="ECO:0000259" key="14">
    <source>
        <dbReference type="Pfam" id="PF00288"/>
    </source>
</evidence>
<keyword evidence="17" id="KW-1185">Reference proteome</keyword>
<dbReference type="EMBL" id="CP041692">
    <property type="protein sequence ID" value="QDP97065.1"/>
    <property type="molecule type" value="Genomic_DNA"/>
</dbReference>
<dbReference type="InterPro" id="IPR020568">
    <property type="entry name" value="Ribosomal_Su5_D2-typ_SF"/>
</dbReference>
<reference evidence="16 17" key="1">
    <citation type="submission" date="2019-07" db="EMBL/GenBank/DDBJ databases">
        <title>Microlunatus dokdonensis sp. nov. isolated from the rhizospheric soil of the wild plant Elymus tsukushiensis.</title>
        <authorList>
            <person name="Ghim S.-Y."/>
            <person name="Hwang Y.-J."/>
            <person name="Son J.-S."/>
            <person name="Shin J.-H."/>
        </authorList>
    </citation>
    <scope>NUCLEOTIDE SEQUENCE [LARGE SCALE GENOMIC DNA]</scope>
    <source>
        <strain evidence="16 17">KUDC0627</strain>
    </source>
</reference>
<keyword evidence="5 13" id="KW-0028">Amino-acid biosynthesis</keyword>
<evidence type="ECO:0000256" key="13">
    <source>
        <dbReference type="HAMAP-Rule" id="MF_00384"/>
    </source>
</evidence>
<evidence type="ECO:0000313" key="17">
    <source>
        <dbReference type="Proteomes" id="UP000319263"/>
    </source>
</evidence>
<evidence type="ECO:0000256" key="3">
    <source>
        <dbReference type="ARBA" id="ARBA00012078"/>
    </source>
</evidence>
<comment type="catalytic activity">
    <reaction evidence="11 13">
        <text>L-homoserine + ATP = O-phospho-L-homoserine + ADP + H(+)</text>
        <dbReference type="Rhea" id="RHEA:13985"/>
        <dbReference type="ChEBI" id="CHEBI:15378"/>
        <dbReference type="ChEBI" id="CHEBI:30616"/>
        <dbReference type="ChEBI" id="CHEBI:57476"/>
        <dbReference type="ChEBI" id="CHEBI:57590"/>
        <dbReference type="ChEBI" id="CHEBI:456216"/>
        <dbReference type="EC" id="2.7.1.39"/>
    </reaction>
</comment>
<dbReference type="Gene3D" id="3.30.70.890">
    <property type="entry name" value="GHMP kinase, C-terminal domain"/>
    <property type="match status" value="1"/>
</dbReference>
<comment type="similarity">
    <text evidence="2 13">Belongs to the GHMP kinase family. Homoserine kinase subfamily.</text>
</comment>
<dbReference type="Proteomes" id="UP000319263">
    <property type="component" value="Chromosome"/>
</dbReference>
<dbReference type="EC" id="2.7.1.39" evidence="3 13"/>
<evidence type="ECO:0000259" key="15">
    <source>
        <dbReference type="Pfam" id="PF08544"/>
    </source>
</evidence>
<dbReference type="PIRSF" id="PIRSF000676">
    <property type="entry name" value="Homoser_kin"/>
    <property type="match status" value="1"/>
</dbReference>
<comment type="pathway">
    <text evidence="1 13">Amino-acid biosynthesis; L-threonine biosynthesis; L-threonine from L-aspartate: step 4/5.</text>
</comment>
<sequence>MPSVLPAGRRVEVEVPATSANLGPGFDCLGLALDLYNSCSFSVVDEPTRVVVAGEGAGRLPTGRRNLIVRSLEFGLRRLGVEPAGVRVEAHNRIPGSRGLGSSSAAIVTGLIGAHGLARPDEPFDPADWLGPADEIEGHPDNVAAALYGDLVLAYRRVGGDRQVAASVAGVHPDIGALALIPPTPVGTEQARALLPKSVPHSDAAANAGRAGLLVRALTAAPELLFEATADWLHQSYRATAMPQSAALLDTLRGQQLPAVISGAGPTVLVLGTEAQLVDAEQAVSVEFRCLRLEVAAGARIVADKISRPDSDEA</sequence>
<keyword evidence="7 13" id="KW-0791">Threonine biosynthesis</keyword>
<keyword evidence="8 13" id="KW-0547">Nucleotide-binding</keyword>
<dbReference type="PRINTS" id="PR00958">
    <property type="entry name" value="HOMSERKINASE"/>
</dbReference>
<gene>
    <name evidence="13" type="primary">thrB</name>
    <name evidence="16" type="ORF">FOE78_15040</name>
</gene>
<keyword evidence="6 13" id="KW-0808">Transferase</keyword>
<feature type="domain" description="GHMP kinase C-terminal" evidence="15">
    <location>
        <begin position="219"/>
        <end position="284"/>
    </location>
</feature>
<dbReference type="GO" id="GO:0004413">
    <property type="term" value="F:homoserine kinase activity"/>
    <property type="evidence" value="ECO:0007669"/>
    <property type="project" value="UniProtKB-UniRule"/>
</dbReference>
<evidence type="ECO:0000256" key="1">
    <source>
        <dbReference type="ARBA" id="ARBA00005015"/>
    </source>
</evidence>
<dbReference type="PANTHER" id="PTHR20861">
    <property type="entry name" value="HOMOSERINE/4-DIPHOSPHOCYTIDYL-2-C-METHYL-D-ERYTHRITOL KINASE"/>
    <property type="match status" value="1"/>
</dbReference>
<keyword evidence="10 13" id="KW-0067">ATP-binding</keyword>
<dbReference type="NCBIfam" id="TIGR00191">
    <property type="entry name" value="thrB"/>
    <property type="match status" value="1"/>
</dbReference>
<evidence type="ECO:0000256" key="5">
    <source>
        <dbReference type="ARBA" id="ARBA00022605"/>
    </source>
</evidence>
<dbReference type="KEGG" id="mik:FOE78_15040"/>
<dbReference type="Pfam" id="PF08544">
    <property type="entry name" value="GHMP_kinases_C"/>
    <property type="match status" value="1"/>
</dbReference>
<evidence type="ECO:0000256" key="2">
    <source>
        <dbReference type="ARBA" id="ARBA00007370"/>
    </source>
</evidence>